<keyword evidence="2" id="KW-0436">Ligase</keyword>
<evidence type="ECO:0000256" key="1">
    <source>
        <dbReference type="ARBA" id="ARBA00007572"/>
    </source>
</evidence>
<protein>
    <recommendedName>
        <fullName evidence="3">ATP-dependent DNA ligase family profile domain-containing protein</fullName>
    </recommendedName>
</protein>
<dbReference type="PANTHER" id="PTHR45674:SF4">
    <property type="entry name" value="DNA LIGASE 1"/>
    <property type="match status" value="1"/>
</dbReference>
<dbReference type="PROSITE" id="PS50160">
    <property type="entry name" value="DNA_LIGASE_A3"/>
    <property type="match status" value="1"/>
</dbReference>
<dbReference type="PANTHER" id="PTHR45674">
    <property type="entry name" value="DNA LIGASE 1/3 FAMILY MEMBER"/>
    <property type="match status" value="1"/>
</dbReference>
<evidence type="ECO:0000313" key="4">
    <source>
        <dbReference type="EMBL" id="KAB2587575.1"/>
    </source>
</evidence>
<dbReference type="Pfam" id="PF01068">
    <property type="entry name" value="DNA_ligase_A_M"/>
    <property type="match status" value="1"/>
</dbReference>
<evidence type="ECO:0000313" key="5">
    <source>
        <dbReference type="Proteomes" id="UP000326907"/>
    </source>
</evidence>
<dbReference type="InterPro" id="IPR012310">
    <property type="entry name" value="DNA_ligase_ATP-dep_cent"/>
</dbReference>
<dbReference type="GO" id="GO:0006310">
    <property type="term" value="P:DNA recombination"/>
    <property type="evidence" value="ECO:0007669"/>
    <property type="project" value="InterPro"/>
</dbReference>
<dbReference type="Gene3D" id="3.30.470.30">
    <property type="entry name" value="DNA ligase/mRNA capping enzyme"/>
    <property type="match status" value="1"/>
</dbReference>
<comment type="caution">
    <text evidence="4">The sequence shown here is derived from an EMBL/GenBank/DDBJ whole genome shotgun (WGS) entry which is preliminary data.</text>
</comment>
<dbReference type="Proteomes" id="UP000326907">
    <property type="component" value="Unassembled WGS sequence"/>
</dbReference>
<evidence type="ECO:0000256" key="2">
    <source>
        <dbReference type="ARBA" id="ARBA00022598"/>
    </source>
</evidence>
<dbReference type="GO" id="GO:0006281">
    <property type="term" value="P:DNA repair"/>
    <property type="evidence" value="ECO:0007669"/>
    <property type="project" value="InterPro"/>
</dbReference>
<dbReference type="CDD" id="cd07905">
    <property type="entry name" value="Adenylation_DNA_ligase_LigC"/>
    <property type="match status" value="1"/>
</dbReference>
<dbReference type="AlphaFoldDB" id="A0A5N5EB41"/>
<dbReference type="InterPro" id="IPR044119">
    <property type="entry name" value="Adenylation_LigC-like"/>
</dbReference>
<dbReference type="GO" id="GO:0003910">
    <property type="term" value="F:DNA ligase (ATP) activity"/>
    <property type="evidence" value="ECO:0007669"/>
    <property type="project" value="InterPro"/>
</dbReference>
<keyword evidence="5" id="KW-1185">Reference proteome</keyword>
<gene>
    <name evidence="4" type="ORF">F5983_37225</name>
</gene>
<proteinExistence type="inferred from homology"/>
<dbReference type="GO" id="GO:0005524">
    <property type="term" value="F:ATP binding"/>
    <property type="evidence" value="ECO:0007669"/>
    <property type="project" value="InterPro"/>
</dbReference>
<name>A0A5N5EB41_9ACTN</name>
<comment type="similarity">
    <text evidence="1">Belongs to the ATP-dependent DNA ligase family.</text>
</comment>
<organism evidence="4 5">
    <name type="scientific">Streptomyces arboris</name>
    <dbReference type="NCBI Taxonomy" id="2600619"/>
    <lineage>
        <taxon>Bacteria</taxon>
        <taxon>Bacillati</taxon>
        <taxon>Actinomycetota</taxon>
        <taxon>Actinomycetes</taxon>
        <taxon>Kitasatosporales</taxon>
        <taxon>Streptomycetaceae</taxon>
        <taxon>Streptomyces</taxon>
    </lineage>
</organism>
<reference evidence="4 5" key="1">
    <citation type="submission" date="2019-09" db="EMBL/GenBank/DDBJ databases">
        <authorList>
            <person name="Liu P."/>
        </authorList>
    </citation>
    <scope>NUCLEOTIDE SEQUENCE [LARGE SCALE GENOMIC DNA]</scope>
    <source>
        <strain evidence="4 5">TRM68085</strain>
    </source>
</reference>
<sequence length="378" mass="40596">MSVLVVPDASVAGRSGCWERPPYHRRTVGASALRRSPGRDGSGAEVVVTVEDEPLVVPLRRDPRFHWPDLRRPGVRCGLGRVRVGGVEFPIRPALARAVPTLPTGPDWHFEIKVDGHRMILRRTEDGVVCYSRTGRAVTSHWMDLAVPAMALPPGTVLDGEAVIWNGGMVDFGAVQARAASSLDRAHALAARLPASYMAFDVLAHPGHGGDALAARPYTERRTVLVDVLADVGPPLQPVLATSDRDTALQWYETLQPQGVEGIVAKPGSSPYPFGARTLWRKIRHADTTDARVVGTVGPRRRPRRLALLPDAESRPRLSAPLDAALAARLGVLLADAPATGEHRTTSGETYTALATALVVEVLAGTGRHGTLNVVRAR</sequence>
<dbReference type="SUPFAM" id="SSF56091">
    <property type="entry name" value="DNA ligase/mRNA capping enzyme, catalytic domain"/>
    <property type="match status" value="1"/>
</dbReference>
<dbReference type="InterPro" id="IPR050191">
    <property type="entry name" value="ATP-dep_DNA_ligase"/>
</dbReference>
<feature type="domain" description="ATP-dependent DNA ligase family profile" evidence="3">
    <location>
        <begin position="188"/>
        <end position="284"/>
    </location>
</feature>
<accession>A0A5N5EB41</accession>
<evidence type="ECO:0000259" key="3">
    <source>
        <dbReference type="PROSITE" id="PS50160"/>
    </source>
</evidence>
<dbReference type="EMBL" id="VYUA01000090">
    <property type="protein sequence ID" value="KAB2587575.1"/>
    <property type="molecule type" value="Genomic_DNA"/>
</dbReference>